<evidence type="ECO:0000313" key="1">
    <source>
        <dbReference type="EMBL" id="GAA3898928.1"/>
    </source>
</evidence>
<dbReference type="Pfam" id="PF08837">
    <property type="entry name" value="DUF1810"/>
    <property type="match status" value="1"/>
</dbReference>
<accession>A0ABP7LGG2</accession>
<protein>
    <submittedName>
        <fullName evidence="1">DUF1810 domain-containing protein</fullName>
    </submittedName>
</protein>
<sequence>MTDPYNLQRFIDAQEGIFATALAELKAGSKRSHWMWFVFPQIAGLGMSPTSRLYAIASLDEAQAYLNHPRLGARLIECVEAVLPWAASRNAEEIFGHIDAAKFRSSLTLFEQTGEGGQFAAALDLFFDGKRDNRTLALLNAAR</sequence>
<organism evidence="1 2">
    <name type="scientific">Sphingomonas limnosediminicola</name>
    <dbReference type="NCBI Taxonomy" id="940133"/>
    <lineage>
        <taxon>Bacteria</taxon>
        <taxon>Pseudomonadati</taxon>
        <taxon>Pseudomonadota</taxon>
        <taxon>Alphaproteobacteria</taxon>
        <taxon>Sphingomonadales</taxon>
        <taxon>Sphingomonadaceae</taxon>
        <taxon>Sphingomonas</taxon>
    </lineage>
</organism>
<proteinExistence type="predicted"/>
<dbReference type="InterPro" id="IPR014937">
    <property type="entry name" value="DUF1810"/>
</dbReference>
<reference evidence="2" key="1">
    <citation type="journal article" date="2019" name="Int. J. Syst. Evol. Microbiol.">
        <title>The Global Catalogue of Microorganisms (GCM) 10K type strain sequencing project: providing services to taxonomists for standard genome sequencing and annotation.</title>
        <authorList>
            <consortium name="The Broad Institute Genomics Platform"/>
            <consortium name="The Broad Institute Genome Sequencing Center for Infectious Disease"/>
            <person name="Wu L."/>
            <person name="Ma J."/>
        </authorList>
    </citation>
    <scope>NUCLEOTIDE SEQUENCE [LARGE SCALE GENOMIC DNA]</scope>
    <source>
        <strain evidence="2">JCM 17543</strain>
    </source>
</reference>
<dbReference type="InterPro" id="IPR036287">
    <property type="entry name" value="Rv1873-like_sf"/>
</dbReference>
<name>A0ABP7LGG2_9SPHN</name>
<dbReference type="Gene3D" id="1.25.40.380">
    <property type="entry name" value="Protein of unknown function DUF1810"/>
    <property type="match status" value="1"/>
</dbReference>
<evidence type="ECO:0000313" key="2">
    <source>
        <dbReference type="Proteomes" id="UP001500827"/>
    </source>
</evidence>
<keyword evidence="2" id="KW-1185">Reference proteome</keyword>
<dbReference type="Proteomes" id="UP001500827">
    <property type="component" value="Unassembled WGS sequence"/>
</dbReference>
<comment type="caution">
    <text evidence="1">The sequence shown here is derived from an EMBL/GenBank/DDBJ whole genome shotgun (WGS) entry which is preliminary data.</text>
</comment>
<gene>
    <name evidence="1" type="ORF">GCM10022276_17310</name>
</gene>
<dbReference type="RefSeq" id="WP_344699281.1">
    <property type="nucleotide sequence ID" value="NZ_BAABBM010000001.1"/>
</dbReference>
<dbReference type="PIRSF" id="PIRSF008546">
    <property type="entry name" value="UCP008546"/>
    <property type="match status" value="1"/>
</dbReference>
<dbReference type="SUPFAM" id="SSF140736">
    <property type="entry name" value="Rv1873-like"/>
    <property type="match status" value="1"/>
</dbReference>
<dbReference type="EMBL" id="BAABBM010000001">
    <property type="protein sequence ID" value="GAA3898928.1"/>
    <property type="molecule type" value="Genomic_DNA"/>
</dbReference>